<keyword evidence="6 7" id="KW-0472">Membrane</keyword>
<reference evidence="9" key="1">
    <citation type="journal article" date="2016" name="Insect Biochem. Mol. Biol.">
        <title>Multifaceted biological insights from a draft genome sequence of the tobacco hornworm moth, Manduca sexta.</title>
        <authorList>
            <person name="Kanost M.R."/>
            <person name="Arrese E.L."/>
            <person name="Cao X."/>
            <person name="Chen Y.R."/>
            <person name="Chellapilla S."/>
            <person name="Goldsmith M.R."/>
            <person name="Grosse-Wilde E."/>
            <person name="Heckel D.G."/>
            <person name="Herndon N."/>
            <person name="Jiang H."/>
            <person name="Papanicolaou A."/>
            <person name="Qu J."/>
            <person name="Soulages J.L."/>
            <person name="Vogel H."/>
            <person name="Walters J."/>
            <person name="Waterhouse R.M."/>
            <person name="Ahn S.J."/>
            <person name="Almeida F.C."/>
            <person name="An C."/>
            <person name="Aqrawi P."/>
            <person name="Bretschneider A."/>
            <person name="Bryant W.B."/>
            <person name="Bucks S."/>
            <person name="Chao H."/>
            <person name="Chevignon G."/>
            <person name="Christen J.M."/>
            <person name="Clarke D.F."/>
            <person name="Dittmer N.T."/>
            <person name="Ferguson L.C.F."/>
            <person name="Garavelou S."/>
            <person name="Gordon K.H.J."/>
            <person name="Gunaratna R.T."/>
            <person name="Han Y."/>
            <person name="Hauser F."/>
            <person name="He Y."/>
            <person name="Heidel-Fischer H."/>
            <person name="Hirsh A."/>
            <person name="Hu Y."/>
            <person name="Jiang H."/>
            <person name="Kalra D."/>
            <person name="Klinner C."/>
            <person name="Konig C."/>
            <person name="Kovar C."/>
            <person name="Kroll A.R."/>
            <person name="Kuwar S.S."/>
            <person name="Lee S.L."/>
            <person name="Lehman R."/>
            <person name="Li K."/>
            <person name="Li Z."/>
            <person name="Liang H."/>
            <person name="Lovelace S."/>
            <person name="Lu Z."/>
            <person name="Mansfield J.H."/>
            <person name="McCulloch K.J."/>
            <person name="Mathew T."/>
            <person name="Morton B."/>
            <person name="Muzny D.M."/>
            <person name="Neunemann D."/>
            <person name="Ongeri F."/>
            <person name="Pauchet Y."/>
            <person name="Pu L.L."/>
            <person name="Pyrousis I."/>
            <person name="Rao X.J."/>
            <person name="Redding A."/>
            <person name="Roesel C."/>
            <person name="Sanchez-Gracia A."/>
            <person name="Schaack S."/>
            <person name="Shukla A."/>
            <person name="Tetreau G."/>
            <person name="Wang Y."/>
            <person name="Xiong G.H."/>
            <person name="Traut W."/>
            <person name="Walsh T.K."/>
            <person name="Worley K.C."/>
            <person name="Wu D."/>
            <person name="Wu W."/>
            <person name="Wu Y.Q."/>
            <person name="Zhang X."/>
            <person name="Zou Z."/>
            <person name="Zucker H."/>
            <person name="Briscoe A.D."/>
            <person name="Burmester T."/>
            <person name="Clem R.J."/>
            <person name="Feyereisen R."/>
            <person name="Grimmelikhuijzen C.J.P."/>
            <person name="Hamodrakas S.J."/>
            <person name="Hansson B.S."/>
            <person name="Huguet E."/>
            <person name="Jermiin L.S."/>
            <person name="Lan Q."/>
            <person name="Lehman H.K."/>
            <person name="Lorenzen M."/>
            <person name="Merzendorfer H."/>
            <person name="Michalopoulos I."/>
            <person name="Morton D.B."/>
            <person name="Muthukrishnan S."/>
            <person name="Oakeshott J.G."/>
            <person name="Palmer W."/>
            <person name="Park Y."/>
            <person name="Passarelli A.L."/>
            <person name="Rozas J."/>
            <person name="Schwartz L.M."/>
            <person name="Smith W."/>
            <person name="Southgate A."/>
            <person name="Vilcinskas A."/>
            <person name="Vogt R."/>
            <person name="Wang P."/>
            <person name="Werren J."/>
            <person name="Yu X.Q."/>
            <person name="Zhou J.J."/>
            <person name="Brown S.J."/>
            <person name="Scherer S.E."/>
            <person name="Richards S."/>
            <person name="Blissard G.W."/>
        </authorList>
    </citation>
    <scope>NUCLEOTIDE SEQUENCE</scope>
</reference>
<evidence type="ECO:0000256" key="7">
    <source>
        <dbReference type="SAM" id="Phobius"/>
    </source>
</evidence>
<evidence type="ECO:0000256" key="1">
    <source>
        <dbReference type="ARBA" id="ARBA00004141"/>
    </source>
</evidence>
<comment type="subcellular location">
    <subcellularLocation>
        <location evidence="1">Membrane</location>
        <topology evidence="1">Multi-pass membrane protein</topology>
    </subcellularLocation>
</comment>
<dbReference type="GO" id="GO:0016020">
    <property type="term" value="C:membrane"/>
    <property type="evidence" value="ECO:0007669"/>
    <property type="project" value="UniProtKB-SubCell"/>
</dbReference>
<keyword evidence="3" id="KW-0813">Transport</keyword>
<feature type="transmembrane region" description="Helical" evidence="7">
    <location>
        <begin position="371"/>
        <end position="392"/>
    </location>
</feature>
<evidence type="ECO:0000256" key="3">
    <source>
        <dbReference type="ARBA" id="ARBA00022448"/>
    </source>
</evidence>
<dbReference type="Pfam" id="PF00083">
    <property type="entry name" value="Sugar_tr"/>
    <property type="match status" value="2"/>
</dbReference>
<gene>
    <name evidence="9" type="ORF">O3G_MSEX011092</name>
</gene>
<dbReference type="InterPro" id="IPR020846">
    <property type="entry name" value="MFS_dom"/>
</dbReference>
<feature type="transmembrane region" description="Helical" evidence="7">
    <location>
        <begin position="200"/>
        <end position="219"/>
    </location>
</feature>
<name>A0A921ZJ95_MANSE</name>
<comment type="similarity">
    <text evidence="2">Belongs to the major facilitator superfamily.</text>
</comment>
<evidence type="ECO:0000313" key="10">
    <source>
        <dbReference type="Proteomes" id="UP000791440"/>
    </source>
</evidence>
<feature type="transmembrane region" description="Helical" evidence="7">
    <location>
        <begin position="74"/>
        <end position="91"/>
    </location>
</feature>
<feature type="transmembrane region" description="Helical" evidence="7">
    <location>
        <begin position="297"/>
        <end position="315"/>
    </location>
</feature>
<dbReference type="InterPro" id="IPR036259">
    <property type="entry name" value="MFS_trans_sf"/>
</dbReference>
<feature type="transmembrane region" description="Helical" evidence="7">
    <location>
        <begin position="32"/>
        <end position="54"/>
    </location>
</feature>
<keyword evidence="5 7" id="KW-1133">Transmembrane helix</keyword>
<feature type="transmembrane region" description="Helical" evidence="7">
    <location>
        <begin position="454"/>
        <end position="481"/>
    </location>
</feature>
<dbReference type="PROSITE" id="PS50850">
    <property type="entry name" value="MFS"/>
    <property type="match status" value="1"/>
</dbReference>
<evidence type="ECO:0000256" key="4">
    <source>
        <dbReference type="ARBA" id="ARBA00022692"/>
    </source>
</evidence>
<keyword evidence="4 7" id="KW-0812">Transmembrane</keyword>
<evidence type="ECO:0000259" key="8">
    <source>
        <dbReference type="PROSITE" id="PS50850"/>
    </source>
</evidence>
<evidence type="ECO:0000256" key="6">
    <source>
        <dbReference type="ARBA" id="ARBA00023136"/>
    </source>
</evidence>
<evidence type="ECO:0000313" key="9">
    <source>
        <dbReference type="EMBL" id="KAG6458864.1"/>
    </source>
</evidence>
<dbReference type="InterPro" id="IPR005828">
    <property type="entry name" value="MFS_sugar_transport-like"/>
</dbReference>
<feature type="transmembrane region" description="Helical" evidence="7">
    <location>
        <begin position="98"/>
        <end position="116"/>
    </location>
</feature>
<dbReference type="EMBL" id="JH668599">
    <property type="protein sequence ID" value="KAG6458864.1"/>
    <property type="molecule type" value="Genomic_DNA"/>
</dbReference>
<feature type="transmembrane region" description="Helical" evidence="7">
    <location>
        <begin position="487"/>
        <end position="508"/>
    </location>
</feature>
<organism evidence="9 10">
    <name type="scientific">Manduca sexta</name>
    <name type="common">Tobacco hawkmoth</name>
    <name type="synonym">Tobacco hornworm</name>
    <dbReference type="NCBI Taxonomy" id="7130"/>
    <lineage>
        <taxon>Eukaryota</taxon>
        <taxon>Metazoa</taxon>
        <taxon>Ecdysozoa</taxon>
        <taxon>Arthropoda</taxon>
        <taxon>Hexapoda</taxon>
        <taxon>Insecta</taxon>
        <taxon>Pterygota</taxon>
        <taxon>Neoptera</taxon>
        <taxon>Endopterygota</taxon>
        <taxon>Lepidoptera</taxon>
        <taxon>Glossata</taxon>
        <taxon>Ditrysia</taxon>
        <taxon>Bombycoidea</taxon>
        <taxon>Sphingidae</taxon>
        <taxon>Sphinginae</taxon>
        <taxon>Sphingini</taxon>
        <taxon>Manduca</taxon>
    </lineage>
</organism>
<reference evidence="9" key="2">
    <citation type="submission" date="2020-12" db="EMBL/GenBank/DDBJ databases">
        <authorList>
            <person name="Kanost M."/>
        </authorList>
    </citation>
    <scope>NUCLEOTIDE SEQUENCE</scope>
</reference>
<dbReference type="PANTHER" id="PTHR23511:SF36">
    <property type="entry name" value="EG:BACR7A4.13 PROTEIN-RELATED"/>
    <property type="match status" value="1"/>
</dbReference>
<dbReference type="PANTHER" id="PTHR23511">
    <property type="entry name" value="SYNAPTIC VESICLE GLYCOPROTEIN 2"/>
    <property type="match status" value="1"/>
</dbReference>
<feature type="transmembrane region" description="Helical" evidence="7">
    <location>
        <begin position="122"/>
        <end position="145"/>
    </location>
</feature>
<dbReference type="Proteomes" id="UP000791440">
    <property type="component" value="Unassembled WGS sequence"/>
</dbReference>
<dbReference type="AlphaFoldDB" id="A0A921ZJ95"/>
<sequence length="521" mass="58190">MDSTGMDKAPTPMQQINEAYKCCKFGWFHIKLLAAAFVGTVASILVTCTTSYLLPTAECDLNNMSLLEKGLLNASPYFGMIVSSVIAGFLTDTFGRKFFLKLGFAGIFVFTVLGGSSQSYNMLVAAKFFEGILFATAVSALVTVTSEFCHKDIRDRVMLCQSSFAAVGQTIIPAMAWGILIRDWRYSFFDGYVVLNTWNFYLYAMSLWSLASFIMYAFIPESPKYLITKKKYAEAREIIIKIYVENTGNARTTFPYPDLWKNEEKDQKLKDTPITKSISHQIVVGLQTVKVLFRNPLLLYLITLSIMNFLTMGKYNMVRLWYPQISTIIEHGDISGVDLCVLLDKYTEDLRLKSNLTMYECVPTKSGTETYVNTIIIGCVCILPFFISGALVNRVGKKSLFISSSLICVGANLGLRWADSKSTIVALFSLDIAVSQCMKGLIQVQAVEFFPTAVRTLAMSIIMLSARMGTLLANILLPILLDMGCMILFFSLSGVMICITILSIFLPSKKIECHTDKRIKK</sequence>
<protein>
    <recommendedName>
        <fullName evidence="8">Major facilitator superfamily (MFS) profile domain-containing protein</fullName>
    </recommendedName>
</protein>
<dbReference type="SUPFAM" id="SSF103473">
    <property type="entry name" value="MFS general substrate transporter"/>
    <property type="match status" value="1"/>
</dbReference>
<feature type="domain" description="Major facilitator superfamily (MFS) profile" evidence="8">
    <location>
        <begin position="32"/>
        <end position="511"/>
    </location>
</feature>
<dbReference type="GO" id="GO:0022857">
    <property type="term" value="F:transmembrane transporter activity"/>
    <property type="evidence" value="ECO:0007669"/>
    <property type="project" value="InterPro"/>
</dbReference>
<keyword evidence="10" id="KW-1185">Reference proteome</keyword>
<proteinExistence type="inferred from homology"/>
<comment type="caution">
    <text evidence="9">The sequence shown here is derived from an EMBL/GenBank/DDBJ whole genome shotgun (WGS) entry which is preliminary data.</text>
</comment>
<dbReference type="OrthoDB" id="6133115at2759"/>
<dbReference type="Gene3D" id="1.20.1250.20">
    <property type="entry name" value="MFS general substrate transporter like domains"/>
    <property type="match status" value="1"/>
</dbReference>
<feature type="transmembrane region" description="Helical" evidence="7">
    <location>
        <begin position="157"/>
        <end position="180"/>
    </location>
</feature>
<accession>A0A921ZJ95</accession>
<evidence type="ECO:0000256" key="2">
    <source>
        <dbReference type="ARBA" id="ARBA00008335"/>
    </source>
</evidence>
<evidence type="ECO:0000256" key="5">
    <source>
        <dbReference type="ARBA" id="ARBA00022989"/>
    </source>
</evidence>